<dbReference type="VEuPathDB" id="FungiDB:NEUTE1DRAFT_108344"/>
<keyword evidence="2" id="KW-1185">Reference proteome</keyword>
<gene>
    <name evidence="1" type="ORF">NEUTE1DRAFT_108344</name>
</gene>
<dbReference type="HOGENOM" id="CLU_1360765_0_0_1"/>
<proteinExistence type="predicted"/>
<dbReference type="AlphaFoldDB" id="F8MH94"/>
<reference evidence="2" key="1">
    <citation type="journal article" date="2011" name="Genetics">
        <title>Massive changes in genome architecture accompany the transition to self-fertility in the filamentous fungus Neurospora tetrasperma.</title>
        <authorList>
            <person name="Ellison C.E."/>
            <person name="Stajich J.E."/>
            <person name="Jacobson D.J."/>
            <person name="Natvig D.O."/>
            <person name="Lapidus A."/>
            <person name="Foster B."/>
            <person name="Aerts A."/>
            <person name="Riley R."/>
            <person name="Lindquist E.A."/>
            <person name="Grigoriev I.V."/>
            <person name="Taylor J.W."/>
        </authorList>
    </citation>
    <scope>NUCLEOTIDE SEQUENCE [LARGE SCALE GENOMIC DNA]</scope>
    <source>
        <strain evidence="2">FGSC 2508 / P0657</strain>
    </source>
</reference>
<dbReference type="Proteomes" id="UP000008065">
    <property type="component" value="Unassembled WGS sequence"/>
</dbReference>
<sequence>MPYKKEFLVRTVYVLKLQFNEGYIVLKGRLQNKGKGAISEGVGAATWSEVLEIHYYSSTSFSSSTREAYVLAYALVRGLALERVRTLVREFKGWESKRIFRAASLHRFNVQVTPYNTSEGIYSNTTILIVKFKSRRVFALIVVIFLDTYGRYTIVASGCNEFVDITIAIKKVASSSRYIEEPVFDSQIAFSTSPKLFRVLA</sequence>
<dbReference type="EMBL" id="GL891303">
    <property type="protein sequence ID" value="EGO58759.1"/>
    <property type="molecule type" value="Genomic_DNA"/>
</dbReference>
<dbReference type="GeneID" id="20822404"/>
<accession>F8MH94</accession>
<organism evidence="1 2">
    <name type="scientific">Neurospora tetrasperma (strain FGSC 2508 / ATCC MYA-4615 / P0657)</name>
    <dbReference type="NCBI Taxonomy" id="510951"/>
    <lineage>
        <taxon>Eukaryota</taxon>
        <taxon>Fungi</taxon>
        <taxon>Dikarya</taxon>
        <taxon>Ascomycota</taxon>
        <taxon>Pezizomycotina</taxon>
        <taxon>Sordariomycetes</taxon>
        <taxon>Sordariomycetidae</taxon>
        <taxon>Sordariales</taxon>
        <taxon>Sordariaceae</taxon>
        <taxon>Neurospora</taxon>
    </lineage>
</organism>
<name>F8MH94_NEUT8</name>
<evidence type="ECO:0000313" key="1">
    <source>
        <dbReference type="EMBL" id="EGO58759.1"/>
    </source>
</evidence>
<evidence type="ECO:0000313" key="2">
    <source>
        <dbReference type="Proteomes" id="UP000008065"/>
    </source>
</evidence>
<dbReference type="KEGG" id="nte:NEUTE1DRAFT108344"/>
<protein>
    <submittedName>
        <fullName evidence="1">Uncharacterized protein</fullName>
    </submittedName>
</protein>
<dbReference type="RefSeq" id="XP_009849079.1">
    <property type="nucleotide sequence ID" value="XM_009850777.1"/>
</dbReference>